<reference evidence="2 3" key="2">
    <citation type="submission" date="2024-06" db="EMBL/GenBank/DDBJ databases">
        <title>Thioclava kandeliae sp. nov. from a rhizosphere soil sample of Kandelia candel in a mangrove.</title>
        <authorList>
            <person name="Mu T."/>
        </authorList>
    </citation>
    <scope>NUCLEOTIDE SEQUENCE [LARGE SCALE GENOMIC DNA]</scope>
    <source>
        <strain evidence="2 3">CPCC 100088</strain>
    </source>
</reference>
<feature type="transmembrane region" description="Helical" evidence="1">
    <location>
        <begin position="21"/>
        <end position="45"/>
    </location>
</feature>
<evidence type="ECO:0000256" key="1">
    <source>
        <dbReference type="SAM" id="Phobius"/>
    </source>
</evidence>
<dbReference type="Proteomes" id="UP001438953">
    <property type="component" value="Unassembled WGS sequence"/>
</dbReference>
<feature type="transmembrane region" description="Helical" evidence="1">
    <location>
        <begin position="169"/>
        <end position="189"/>
    </location>
</feature>
<sequence>MTHYLDTQHIVRVRNQMRLKSVLLGAVFGGLFPCVQANAATYTYVGSWEVGSGYHWLSQWTAYSGTEAAAYLFGGNPEDYVTSTVSNNADEINFMAWYSVLGVKGGQILPQDLQQKLVNGYYFDESLVDLQSITGNMSNPASAYVNDAANGSTYTNYAFLVSDNTISPIPLPSSFLLLLSSLAGIVTLFSRKRMVCPT</sequence>
<organism evidence="2 3">
    <name type="scientific">Thioclava kandeliae</name>
    <dbReference type="NCBI Taxonomy" id="3070818"/>
    <lineage>
        <taxon>Bacteria</taxon>
        <taxon>Pseudomonadati</taxon>
        <taxon>Pseudomonadota</taxon>
        <taxon>Alphaproteobacteria</taxon>
        <taxon>Rhodobacterales</taxon>
        <taxon>Paracoccaceae</taxon>
        <taxon>Thioclava</taxon>
    </lineage>
</organism>
<keyword evidence="1" id="KW-0812">Transmembrane</keyword>
<protein>
    <recommendedName>
        <fullName evidence="4">VPLPA-CTERM sorting domain-containing protein</fullName>
    </recommendedName>
</protein>
<keyword evidence="3" id="KW-1185">Reference proteome</keyword>
<evidence type="ECO:0000313" key="2">
    <source>
        <dbReference type="EMBL" id="MER5173994.1"/>
    </source>
</evidence>
<reference evidence="2 3" key="1">
    <citation type="submission" date="2024-01" db="EMBL/GenBank/DDBJ databases">
        <authorList>
            <person name="Deng Y."/>
            <person name="Su J."/>
        </authorList>
    </citation>
    <scope>NUCLEOTIDE SEQUENCE [LARGE SCALE GENOMIC DNA]</scope>
    <source>
        <strain evidence="2 3">CPCC 100088</strain>
    </source>
</reference>
<accession>A0ABV1SM70</accession>
<evidence type="ECO:0008006" key="4">
    <source>
        <dbReference type="Google" id="ProtNLM"/>
    </source>
</evidence>
<dbReference type="RefSeq" id="WP_350939278.1">
    <property type="nucleotide sequence ID" value="NZ_JAYWLC010000042.1"/>
</dbReference>
<comment type="caution">
    <text evidence="2">The sequence shown here is derived from an EMBL/GenBank/DDBJ whole genome shotgun (WGS) entry which is preliminary data.</text>
</comment>
<evidence type="ECO:0000313" key="3">
    <source>
        <dbReference type="Proteomes" id="UP001438953"/>
    </source>
</evidence>
<dbReference type="EMBL" id="JAYWLC010000042">
    <property type="protein sequence ID" value="MER5173994.1"/>
    <property type="molecule type" value="Genomic_DNA"/>
</dbReference>
<name>A0ABV1SM70_9RHOB</name>
<proteinExistence type="predicted"/>
<keyword evidence="1" id="KW-0472">Membrane</keyword>
<gene>
    <name evidence="2" type="ORF">VSX56_19770</name>
</gene>
<keyword evidence="1" id="KW-1133">Transmembrane helix</keyword>